<feature type="transmembrane region" description="Helical" evidence="1">
    <location>
        <begin position="41"/>
        <end position="59"/>
    </location>
</feature>
<gene>
    <name evidence="2" type="ORF">DTO96_100192</name>
</gene>
<organism evidence="2 3">
    <name type="scientific">Ephemeroptericola cinctiostellae</name>
    <dbReference type="NCBI Taxonomy" id="2268024"/>
    <lineage>
        <taxon>Bacteria</taxon>
        <taxon>Pseudomonadati</taxon>
        <taxon>Pseudomonadota</taxon>
        <taxon>Betaproteobacteria</taxon>
        <taxon>Burkholderiales</taxon>
        <taxon>Burkholderiaceae</taxon>
        <taxon>Ephemeroptericola</taxon>
    </lineage>
</organism>
<evidence type="ECO:0000256" key="1">
    <source>
        <dbReference type="SAM" id="Phobius"/>
    </source>
</evidence>
<dbReference type="KEGG" id="hyf:DTO96_100192"/>
<dbReference type="RefSeq" id="WP_114561779.1">
    <property type="nucleotide sequence ID" value="NZ_CP031124.1"/>
</dbReference>
<accession>A0A345D7Z6</accession>
<evidence type="ECO:0000313" key="2">
    <source>
        <dbReference type="EMBL" id="AXF84484.1"/>
    </source>
</evidence>
<dbReference type="EMBL" id="CP031124">
    <property type="protein sequence ID" value="AXF84484.1"/>
    <property type="molecule type" value="Genomic_DNA"/>
</dbReference>
<dbReference type="OrthoDB" id="668614at28216"/>
<reference evidence="3" key="1">
    <citation type="submission" date="2018-07" db="EMBL/GenBank/DDBJ databases">
        <authorList>
            <person name="Kim H."/>
        </authorList>
    </citation>
    <scope>NUCLEOTIDE SEQUENCE [LARGE SCALE GENOMIC DNA]</scope>
    <source>
        <strain evidence="3">F02</strain>
    </source>
</reference>
<evidence type="ECO:0000313" key="3">
    <source>
        <dbReference type="Proteomes" id="UP000252182"/>
    </source>
</evidence>
<name>A0A345D7Z6_9BURK</name>
<keyword evidence="1" id="KW-0472">Membrane</keyword>
<proteinExistence type="predicted"/>
<keyword evidence="1" id="KW-1133">Transmembrane helix</keyword>
<dbReference type="AlphaFoldDB" id="A0A345D7Z6"/>
<keyword evidence="3" id="KW-1185">Reference proteome</keyword>
<sequence>MKIYWSPKNIPELAGLDAAAQKSLMRQAVQEGRKRLGTQFILTRVLMIGLGGMLLLMLLSNVLQGFIGGAVAGGLIGLAIALFLQTPCIDAGREWLREQGHPKA</sequence>
<keyword evidence="1" id="KW-0812">Transmembrane</keyword>
<feature type="transmembrane region" description="Helical" evidence="1">
    <location>
        <begin position="65"/>
        <end position="84"/>
    </location>
</feature>
<protein>
    <submittedName>
        <fullName evidence="2">Uncharacterized protein</fullName>
    </submittedName>
</protein>
<dbReference type="Proteomes" id="UP000252182">
    <property type="component" value="Chromosome"/>
</dbReference>